<name>A0A8S1JX80_9CILI</name>
<dbReference type="Proteomes" id="UP000692954">
    <property type="component" value="Unassembled WGS sequence"/>
</dbReference>
<dbReference type="EMBL" id="CAJJDN010000002">
    <property type="protein sequence ID" value="CAD8046755.1"/>
    <property type="molecule type" value="Genomic_DNA"/>
</dbReference>
<protein>
    <submittedName>
        <fullName evidence="1">Uncharacterized protein</fullName>
    </submittedName>
</protein>
<organism evidence="1 2">
    <name type="scientific">Paramecium sonneborni</name>
    <dbReference type="NCBI Taxonomy" id="65129"/>
    <lineage>
        <taxon>Eukaryota</taxon>
        <taxon>Sar</taxon>
        <taxon>Alveolata</taxon>
        <taxon>Ciliophora</taxon>
        <taxon>Intramacronucleata</taxon>
        <taxon>Oligohymenophorea</taxon>
        <taxon>Peniculida</taxon>
        <taxon>Parameciidae</taxon>
        <taxon>Paramecium</taxon>
    </lineage>
</organism>
<proteinExistence type="predicted"/>
<dbReference type="AlphaFoldDB" id="A0A8S1JX80"/>
<dbReference type="OrthoDB" id="307378at2759"/>
<gene>
    <name evidence="1" type="ORF">PSON_ATCC_30995.1.T0020050</name>
</gene>
<evidence type="ECO:0000313" key="2">
    <source>
        <dbReference type="Proteomes" id="UP000692954"/>
    </source>
</evidence>
<sequence>MQNSNVLVTFGSQNLYFKLTDDPQHFMNAVCKQFNIKQFIAEIEGKERISLEFFNPNFIKKKDMLNIQQLGCKSIKIIEYKDQPNSTNQYQFFDSFIDGNDVQCCYKKDCQLCQGFGSVKFQEQDYQFINEVIRKKLSDRLLEIREKILRRDRTEISTPEDFLTYHQAKNNNQEFMEISTETIKYNFHVENSVINYDDMLKVKIIEQFDIEGEQGSEAIMKLKYMNDGTLLNWPEKVQLVCNEGPFQIRQDVKSALKGQTICTEIKIHIPDIPPQQYEFSCKFEYLNEHNKKVQFGPNIKLKLTVKEKIKQKKITESQNFDDYNRKLIPQIDQQLQQMGQEMTPNIQLYMNEIFKRFAHIKLDVNRLIDELFKAMYND</sequence>
<comment type="caution">
    <text evidence="1">The sequence shown here is derived from an EMBL/GenBank/DDBJ whole genome shotgun (WGS) entry which is preliminary data.</text>
</comment>
<keyword evidence="2" id="KW-1185">Reference proteome</keyword>
<evidence type="ECO:0000313" key="1">
    <source>
        <dbReference type="EMBL" id="CAD8046755.1"/>
    </source>
</evidence>
<accession>A0A8S1JX80</accession>
<reference evidence="1" key="1">
    <citation type="submission" date="2021-01" db="EMBL/GenBank/DDBJ databases">
        <authorList>
            <consortium name="Genoscope - CEA"/>
            <person name="William W."/>
        </authorList>
    </citation>
    <scope>NUCLEOTIDE SEQUENCE</scope>
</reference>